<dbReference type="GO" id="GO:0015297">
    <property type="term" value="F:antiporter activity"/>
    <property type="evidence" value="ECO:0007669"/>
    <property type="project" value="UniProtKB-KW"/>
</dbReference>
<keyword evidence="3" id="KW-0050">Antiport</keyword>
<feature type="transmembrane region" description="Helical" evidence="9">
    <location>
        <begin position="361"/>
        <end position="386"/>
    </location>
</feature>
<keyword evidence="5 9" id="KW-0812">Transmembrane</keyword>
<evidence type="ECO:0000256" key="9">
    <source>
        <dbReference type="SAM" id="Phobius"/>
    </source>
</evidence>
<dbReference type="InterPro" id="IPR052180">
    <property type="entry name" value="NhaC_Na-H+_Antiporter"/>
</dbReference>
<dbReference type="AlphaFoldDB" id="A0A1T5J459"/>
<dbReference type="OrthoDB" id="9762978at2"/>
<evidence type="ECO:0000259" key="10">
    <source>
        <dbReference type="Pfam" id="PF03553"/>
    </source>
</evidence>
<reference evidence="11 12" key="1">
    <citation type="submission" date="2017-02" db="EMBL/GenBank/DDBJ databases">
        <authorList>
            <person name="Peterson S.W."/>
        </authorList>
    </citation>
    <scope>NUCLEOTIDE SEQUENCE [LARGE SCALE GENOMIC DNA]</scope>
    <source>
        <strain evidence="11 12">M1</strain>
    </source>
</reference>
<keyword evidence="6 9" id="KW-1133">Transmembrane helix</keyword>
<feature type="transmembrane region" description="Helical" evidence="9">
    <location>
        <begin position="12"/>
        <end position="34"/>
    </location>
</feature>
<feature type="domain" description="Na+/H+ antiporter NhaC-like C-terminal" evidence="10">
    <location>
        <begin position="163"/>
        <end position="462"/>
    </location>
</feature>
<accession>A0A1T5J459</accession>
<dbReference type="PANTHER" id="PTHR33451">
    <property type="entry name" value="MALATE-2H(+)/NA(+)-LACTATE ANTIPORTER"/>
    <property type="match status" value="1"/>
</dbReference>
<gene>
    <name evidence="11" type="ORF">SAMN02194393_00914</name>
</gene>
<dbReference type="InterPro" id="IPR018461">
    <property type="entry name" value="Na/H_Antiport_NhaC-like_C"/>
</dbReference>
<evidence type="ECO:0000256" key="2">
    <source>
        <dbReference type="ARBA" id="ARBA00022448"/>
    </source>
</evidence>
<feature type="transmembrane region" description="Helical" evidence="9">
    <location>
        <begin position="266"/>
        <end position="284"/>
    </location>
</feature>
<dbReference type="Proteomes" id="UP000190285">
    <property type="component" value="Unassembled WGS sequence"/>
</dbReference>
<dbReference type="Pfam" id="PF03553">
    <property type="entry name" value="Na_H_antiporter"/>
    <property type="match status" value="1"/>
</dbReference>
<comment type="similarity">
    <text evidence="8">Belongs to the NhaC Na(+)/H(+) (TC 2.A.35) antiporter family.</text>
</comment>
<keyword evidence="12" id="KW-1185">Reference proteome</keyword>
<dbReference type="EMBL" id="FUZT01000002">
    <property type="protein sequence ID" value="SKC46317.1"/>
    <property type="molecule type" value="Genomic_DNA"/>
</dbReference>
<evidence type="ECO:0000256" key="6">
    <source>
        <dbReference type="ARBA" id="ARBA00022989"/>
    </source>
</evidence>
<evidence type="ECO:0000256" key="7">
    <source>
        <dbReference type="ARBA" id="ARBA00023136"/>
    </source>
</evidence>
<keyword evidence="4" id="KW-1003">Cell membrane</keyword>
<name>A0A1T5J459_9FIRM</name>
<evidence type="ECO:0000256" key="8">
    <source>
        <dbReference type="ARBA" id="ARBA00038435"/>
    </source>
</evidence>
<comment type="subcellular location">
    <subcellularLocation>
        <location evidence="1">Cell membrane</location>
        <topology evidence="1">Multi-pass membrane protein</topology>
    </subcellularLocation>
</comment>
<keyword evidence="7 9" id="KW-0472">Membrane</keyword>
<feature type="transmembrane region" description="Helical" evidence="9">
    <location>
        <begin position="140"/>
        <end position="166"/>
    </location>
</feature>
<dbReference type="GO" id="GO:0005886">
    <property type="term" value="C:plasma membrane"/>
    <property type="evidence" value="ECO:0007669"/>
    <property type="project" value="UniProtKB-SubCell"/>
</dbReference>
<dbReference type="NCBIfam" id="TIGR00931">
    <property type="entry name" value="antiport_nhaC"/>
    <property type="match status" value="1"/>
</dbReference>
<evidence type="ECO:0000256" key="1">
    <source>
        <dbReference type="ARBA" id="ARBA00004651"/>
    </source>
</evidence>
<feature type="transmembrane region" description="Helical" evidence="9">
    <location>
        <begin position="112"/>
        <end position="134"/>
    </location>
</feature>
<feature type="transmembrane region" description="Helical" evidence="9">
    <location>
        <begin position="237"/>
        <end position="254"/>
    </location>
</feature>
<dbReference type="InterPro" id="IPR004770">
    <property type="entry name" value="Na/H_antiport_NhaC"/>
</dbReference>
<evidence type="ECO:0000313" key="12">
    <source>
        <dbReference type="Proteomes" id="UP000190285"/>
    </source>
</evidence>
<dbReference type="STRING" id="36842.SAMN02194393_00914"/>
<evidence type="ECO:0000256" key="4">
    <source>
        <dbReference type="ARBA" id="ARBA00022475"/>
    </source>
</evidence>
<keyword evidence="2" id="KW-0813">Transport</keyword>
<dbReference type="PANTHER" id="PTHR33451:SF3">
    <property type="entry name" value="MALATE-2H(+)_NA(+)-LACTATE ANTIPORTER"/>
    <property type="match status" value="1"/>
</dbReference>
<evidence type="ECO:0000313" key="11">
    <source>
        <dbReference type="EMBL" id="SKC46317.1"/>
    </source>
</evidence>
<evidence type="ECO:0000256" key="5">
    <source>
        <dbReference type="ARBA" id="ARBA00022692"/>
    </source>
</evidence>
<sequence>MNQLERKKKKPTFGQAVTPIVFMILSLAIGYGYLGLKTEPLLVISAFVAGIIALSLGYDWSDMQGAIIEKIAKALPATLILWSVGFLIGSWMFSGTVPMIIYYGVQIVNPKFLLVTAFIITAIVSIVTGTSWGAAGTIGVALMGIAGGLGVSLPATAGAIVAGAYFGDKISPLSDTTNLAPIAAGSELYEHIKHMFYTTIPATIVSLIVYLIVGFGASGEMSTPENVNTMLQQLDGMFNWNIILLLPTLFILLGSLKKWPTIPTMLGTSLFSVLLGVFIQGFSFQDGFASLISGFNVSMTGYEGEVINEVTSLINRGGVASVTGTTVLIFCAMGFAGIVSVSGMLDVVLEKLMSKVKSIGGIILSTIASCFTVAFVTGSSYLTILIPGELFKDVYVKKNLHAKNLSRTLEDSGTVLVPLIPWSAAGAYMTATLGVPTIEYIPWAVLNYTGIIFAIILAFTGIGIEYIDKPSKKNGKNV</sequence>
<feature type="transmembrane region" description="Helical" evidence="9">
    <location>
        <begin position="196"/>
        <end position="217"/>
    </location>
</feature>
<protein>
    <submittedName>
        <fullName evidence="11">Transporter, NhaC family (TC 2.A.35)</fullName>
    </submittedName>
</protein>
<feature type="transmembrane region" description="Helical" evidence="9">
    <location>
        <begin position="80"/>
        <end position="105"/>
    </location>
</feature>
<proteinExistence type="inferred from homology"/>
<organism evidence="11 12">
    <name type="scientific">Maledivibacter halophilus</name>
    <dbReference type="NCBI Taxonomy" id="36842"/>
    <lineage>
        <taxon>Bacteria</taxon>
        <taxon>Bacillati</taxon>
        <taxon>Bacillota</taxon>
        <taxon>Clostridia</taxon>
        <taxon>Peptostreptococcales</taxon>
        <taxon>Caminicellaceae</taxon>
        <taxon>Maledivibacter</taxon>
    </lineage>
</organism>
<evidence type="ECO:0000256" key="3">
    <source>
        <dbReference type="ARBA" id="ARBA00022449"/>
    </source>
</evidence>
<feature type="transmembrane region" description="Helical" evidence="9">
    <location>
        <begin position="445"/>
        <end position="467"/>
    </location>
</feature>
<feature type="transmembrane region" description="Helical" evidence="9">
    <location>
        <begin position="41"/>
        <end position="60"/>
    </location>
</feature>
<dbReference type="RefSeq" id="WP_079489693.1">
    <property type="nucleotide sequence ID" value="NZ_FUZT01000002.1"/>
</dbReference>
<feature type="transmembrane region" description="Helical" evidence="9">
    <location>
        <begin position="327"/>
        <end position="349"/>
    </location>
</feature>